<feature type="signal peptide" evidence="1">
    <location>
        <begin position="1"/>
        <end position="24"/>
    </location>
</feature>
<evidence type="ECO:0000259" key="2">
    <source>
        <dbReference type="Pfam" id="PF03372"/>
    </source>
</evidence>
<keyword evidence="1" id="KW-0732">Signal</keyword>
<evidence type="ECO:0000313" key="3">
    <source>
        <dbReference type="EMBL" id="ARM82212.1"/>
    </source>
</evidence>
<dbReference type="EMBL" id="CP020931">
    <property type="protein sequence ID" value="ARM82212.1"/>
    <property type="molecule type" value="Genomic_DNA"/>
</dbReference>
<dbReference type="RefSeq" id="WP_085678142.1">
    <property type="nucleotide sequence ID" value="NZ_CP020931.1"/>
</dbReference>
<dbReference type="SUPFAM" id="SSF56219">
    <property type="entry name" value="DNase I-like"/>
    <property type="match status" value="1"/>
</dbReference>
<keyword evidence="3" id="KW-0540">Nuclease</keyword>
<dbReference type="CDD" id="cd04486">
    <property type="entry name" value="YhcR_OBF_like"/>
    <property type="match status" value="1"/>
</dbReference>
<dbReference type="InterPro" id="IPR036691">
    <property type="entry name" value="Endo/exonu/phosph_ase_sf"/>
</dbReference>
<feature type="domain" description="Endonuclease/exonuclease/phosphatase" evidence="2">
    <location>
        <begin position="289"/>
        <end position="579"/>
    </location>
</feature>
<dbReference type="STRING" id="1420917.AU15_04600"/>
<keyword evidence="3" id="KW-0378">Hydrolase</keyword>
<dbReference type="PANTHER" id="PTHR42834">
    <property type="entry name" value="ENDONUCLEASE/EXONUCLEASE/PHOSPHATASE FAMILY PROTEIN (AFU_ORTHOLOGUE AFUA_3G09210)"/>
    <property type="match status" value="1"/>
</dbReference>
<dbReference type="GeneID" id="77254127"/>
<dbReference type="GO" id="GO:0004519">
    <property type="term" value="F:endonuclease activity"/>
    <property type="evidence" value="ECO:0007669"/>
    <property type="project" value="UniProtKB-KW"/>
</dbReference>
<proteinExistence type="predicted"/>
<reference evidence="3 4" key="1">
    <citation type="submission" date="2017-04" db="EMBL/GenBank/DDBJ databases">
        <title>Genome Sequence of Marinobacter salarius strain SMR5 Isolated from a culture of the Diatom Skeletonema marinoi.</title>
        <authorList>
            <person name="Topel M."/>
            <person name="Pinder M.I.M."/>
            <person name="Johansson O.N."/>
            <person name="Kourtchenko O."/>
            <person name="Godhe A."/>
            <person name="Clarke A.K."/>
        </authorList>
    </citation>
    <scope>NUCLEOTIDE SEQUENCE [LARGE SCALE GENOMIC DNA]</scope>
    <source>
        <strain evidence="3 4">SMR5</strain>
    </source>
</reference>
<dbReference type="AlphaFoldDB" id="A0A1W6K491"/>
<protein>
    <submittedName>
        <fullName evidence="3">Endonuclease</fullName>
    </submittedName>
</protein>
<accession>A0A1W6K491</accession>
<feature type="chain" id="PRO_5012190610" evidence="1">
    <location>
        <begin position="25"/>
        <end position="588"/>
    </location>
</feature>
<evidence type="ECO:0000313" key="4">
    <source>
        <dbReference type="Proteomes" id="UP000193100"/>
    </source>
</evidence>
<dbReference type="Proteomes" id="UP000193100">
    <property type="component" value="Chromosome"/>
</dbReference>
<evidence type="ECO:0000256" key="1">
    <source>
        <dbReference type="SAM" id="SignalP"/>
    </source>
</evidence>
<dbReference type="NCBIfam" id="NF033681">
    <property type="entry name" value="ExeM_NucH_DNase"/>
    <property type="match status" value="1"/>
</dbReference>
<dbReference type="Pfam" id="PF03372">
    <property type="entry name" value="Exo_endo_phos"/>
    <property type="match status" value="1"/>
</dbReference>
<name>A0A1W6K491_9GAMM</name>
<dbReference type="InterPro" id="IPR005135">
    <property type="entry name" value="Endo/exonuclease/phosphatase"/>
</dbReference>
<sequence>MITTNPFLFWRLALTLLISLPAVAAGDCGTGVIPVSRIQGTGDHSSFAGQTVSVEGIITMDARQRGGFRGFYLQQADGETDNDPQSSEALFVYTHRTDGQHGDRVHVSGRVKEFHGLTELTDITSITRCGNGRLPEPVSVTLPWQDGEPPEHLENMRINVAGELTVINHYNLARYGELTLAAKPQTMATEILEPGPGAQSRHRWQAINRLLLDDGLGARNPRPIPWPGPQLSANNTVRTGDKVSGLTGILDFRFGAWRLQPQSTPAFSPANPRAPAPERPESATLRVVTLNLGNFFNGDGRGGGFPAARGARSATQFEQQKARLVAALTAPNPDIIAVTEMENDGYDGDSAIAELAGALGSHWRYVETSDNTGSDAIRTDLLYRSDRVVAEGSPSRLTTTPFDRRGRPPVTQVFRLIHSDRALRVVVPHLKSKACRGASGQNRDQDDGQGCYNHSREQATRAIIRWTNALPHPDGLSGTLITGDMNAYARETPLQLLEAAGFINAVRRIHGCTDTTCKHTSYSYHGRSGTLDYSLVSKRLLPRIVDARTWSINSDEPRALGYKGPVTVPNGQPWRSSDHNPVITDLSL</sequence>
<organism evidence="3 4">
    <name type="scientific">Marinobacter salarius</name>
    <dbReference type="NCBI Taxonomy" id="1420917"/>
    <lineage>
        <taxon>Bacteria</taxon>
        <taxon>Pseudomonadati</taxon>
        <taxon>Pseudomonadota</taxon>
        <taxon>Gammaproteobacteria</taxon>
        <taxon>Pseudomonadales</taxon>
        <taxon>Marinobacteraceae</taxon>
        <taxon>Marinobacter</taxon>
    </lineage>
</organism>
<dbReference type="PANTHER" id="PTHR42834:SF1">
    <property type="entry name" value="ENDONUCLEASE_EXONUCLEASE_PHOSPHATASE FAMILY PROTEIN (AFU_ORTHOLOGUE AFUA_3G09210)"/>
    <property type="match status" value="1"/>
</dbReference>
<keyword evidence="3" id="KW-0255">Endonuclease</keyword>
<dbReference type="Gene3D" id="3.60.10.10">
    <property type="entry name" value="Endonuclease/exonuclease/phosphatase"/>
    <property type="match status" value="1"/>
</dbReference>
<dbReference type="InterPro" id="IPR047971">
    <property type="entry name" value="ExeM-like"/>
</dbReference>
<gene>
    <name evidence="3" type="ORF">MARSALSMR5_00106</name>
</gene>